<protein>
    <submittedName>
        <fullName evidence="2">Uncharacterized protein</fullName>
    </submittedName>
</protein>
<dbReference type="Proteomes" id="UP001367676">
    <property type="component" value="Unassembled WGS sequence"/>
</dbReference>
<feature type="compositionally biased region" description="Low complexity" evidence="1">
    <location>
        <begin position="105"/>
        <end position="119"/>
    </location>
</feature>
<evidence type="ECO:0000256" key="1">
    <source>
        <dbReference type="SAM" id="MobiDB-lite"/>
    </source>
</evidence>
<sequence>MKTIDIIILVIGGGAVFKSIAYRMNQPLTRILNFRLQTPRSRSHETIAKTYAKSDREKFATCDRIREKNDETSEEKGRERVKNGRRSGRGGGGGKICNSLERASVRQTQQTTSSSSASTVERRRQRRKITQRNAAQRRHAYDFTILRRELLRKGSMLSSSQALKLSSSPTLEFEPGLPTRRLAKQSRDYREQSEHSIQRPKRAIRSARGMVQSGGAGAALALSEVITANNAVPELQSECEMARAFITPYRLFRSRCHDSRVPTKTKRFERRKRTSVNSEVEIRRFAIWDALEEDEKAKMD</sequence>
<feature type="region of interest" description="Disordered" evidence="1">
    <location>
        <begin position="63"/>
        <end position="136"/>
    </location>
</feature>
<feature type="compositionally biased region" description="Basic residues" evidence="1">
    <location>
        <begin position="123"/>
        <end position="136"/>
    </location>
</feature>
<gene>
    <name evidence="2" type="ORF">V9T40_009860</name>
</gene>
<keyword evidence="3" id="KW-1185">Reference proteome</keyword>
<feature type="compositionally biased region" description="Basic and acidic residues" evidence="1">
    <location>
        <begin position="185"/>
        <end position="197"/>
    </location>
</feature>
<name>A0AAN9Y7L1_9HEMI</name>
<reference evidence="2 3" key="1">
    <citation type="submission" date="2024-03" db="EMBL/GenBank/DDBJ databases">
        <title>Adaptation during the transition from Ophiocordyceps entomopathogen to insect associate is accompanied by gene loss and intensified selection.</title>
        <authorList>
            <person name="Ward C.M."/>
            <person name="Onetto C.A."/>
            <person name="Borneman A.R."/>
        </authorList>
    </citation>
    <scope>NUCLEOTIDE SEQUENCE [LARGE SCALE GENOMIC DNA]</scope>
    <source>
        <strain evidence="2">AWRI1</strain>
        <tissue evidence="2">Single Adult Female</tissue>
    </source>
</reference>
<evidence type="ECO:0000313" key="3">
    <source>
        <dbReference type="Proteomes" id="UP001367676"/>
    </source>
</evidence>
<feature type="region of interest" description="Disordered" evidence="1">
    <location>
        <begin position="169"/>
        <end position="203"/>
    </location>
</feature>
<dbReference type="EMBL" id="JBBCAQ010000013">
    <property type="protein sequence ID" value="KAK7600722.1"/>
    <property type="molecule type" value="Genomic_DNA"/>
</dbReference>
<organism evidence="2 3">
    <name type="scientific">Parthenolecanium corni</name>
    <dbReference type="NCBI Taxonomy" id="536013"/>
    <lineage>
        <taxon>Eukaryota</taxon>
        <taxon>Metazoa</taxon>
        <taxon>Ecdysozoa</taxon>
        <taxon>Arthropoda</taxon>
        <taxon>Hexapoda</taxon>
        <taxon>Insecta</taxon>
        <taxon>Pterygota</taxon>
        <taxon>Neoptera</taxon>
        <taxon>Paraneoptera</taxon>
        <taxon>Hemiptera</taxon>
        <taxon>Sternorrhyncha</taxon>
        <taxon>Coccoidea</taxon>
        <taxon>Coccidae</taxon>
        <taxon>Parthenolecanium</taxon>
    </lineage>
</organism>
<feature type="compositionally biased region" description="Basic and acidic residues" evidence="1">
    <location>
        <begin position="63"/>
        <end position="82"/>
    </location>
</feature>
<comment type="caution">
    <text evidence="2">The sequence shown here is derived from an EMBL/GenBank/DDBJ whole genome shotgun (WGS) entry which is preliminary data.</text>
</comment>
<accession>A0AAN9Y7L1</accession>
<dbReference type="AlphaFoldDB" id="A0AAN9Y7L1"/>
<evidence type="ECO:0000313" key="2">
    <source>
        <dbReference type="EMBL" id="KAK7600722.1"/>
    </source>
</evidence>
<proteinExistence type="predicted"/>